<dbReference type="SMART" id="SM00064">
    <property type="entry name" value="FYVE"/>
    <property type="match status" value="1"/>
</dbReference>
<comment type="caution">
    <text evidence="9">The sequence shown here is derived from an EMBL/GenBank/DDBJ whole genome shotgun (WGS) entry which is preliminary data.</text>
</comment>
<dbReference type="InterPro" id="IPR023393">
    <property type="entry name" value="START-like_dom_sf"/>
</dbReference>
<dbReference type="EMBL" id="JPWU03000497">
    <property type="protein sequence ID" value="KAG2512987.1"/>
    <property type="molecule type" value="Genomic_DNA"/>
</dbReference>
<evidence type="ECO:0000313" key="8">
    <source>
        <dbReference type="EMBL" id="RLN32297.1"/>
    </source>
</evidence>
<dbReference type="PANTHER" id="PTHR13510">
    <property type="entry name" value="FYVE-FINGER-CONTAINING RAB5 EFFECTOR PROTEIN RABENOSYN-5-RELATED"/>
    <property type="match status" value="1"/>
</dbReference>
<evidence type="ECO:0000259" key="5">
    <source>
        <dbReference type="PROSITE" id="PS50178"/>
    </source>
</evidence>
<dbReference type="PROSITE" id="PS50178">
    <property type="entry name" value="ZF_FYVE"/>
    <property type="match status" value="1"/>
</dbReference>
<dbReference type="Proteomes" id="UP000285624">
    <property type="component" value="Unassembled WGS sequence"/>
</dbReference>
<dbReference type="Gene3D" id="3.30.40.10">
    <property type="entry name" value="Zinc/RING finger domain, C3HC4 (zinc finger)"/>
    <property type="match status" value="1"/>
</dbReference>
<evidence type="ECO:0000313" key="10">
    <source>
        <dbReference type="Proteomes" id="UP000285624"/>
    </source>
</evidence>
<gene>
    <name evidence="8" type="ORF">BBI17_008338</name>
    <name evidence="9" type="ORF">BBO99_00008386</name>
    <name evidence="6" type="ORF">JM16_008209</name>
    <name evidence="7" type="ORF">JM18_008481</name>
</gene>
<feature type="domain" description="FYVE-type" evidence="5">
    <location>
        <begin position="265"/>
        <end position="325"/>
    </location>
</feature>
<dbReference type="EMBL" id="MAYM02000853">
    <property type="protein sequence ID" value="RLN32297.1"/>
    <property type="molecule type" value="Genomic_DNA"/>
</dbReference>
<proteinExistence type="predicted"/>
<dbReference type="AlphaFoldDB" id="A0A3R7KFS9"/>
<name>A0A3R7KFS9_9STRA</name>
<dbReference type="InterPro" id="IPR000306">
    <property type="entry name" value="Znf_FYVE"/>
</dbReference>
<dbReference type="GO" id="GO:0008270">
    <property type="term" value="F:zinc ion binding"/>
    <property type="evidence" value="ECO:0007669"/>
    <property type="project" value="UniProtKB-KW"/>
</dbReference>
<dbReference type="SUPFAM" id="SSF55961">
    <property type="entry name" value="Bet v1-like"/>
    <property type="match status" value="1"/>
</dbReference>
<dbReference type="SUPFAM" id="SSF57903">
    <property type="entry name" value="FYVE/PHD zinc finger"/>
    <property type="match status" value="1"/>
</dbReference>
<protein>
    <recommendedName>
        <fullName evidence="5">FYVE-type domain-containing protein</fullName>
    </recommendedName>
</protein>
<dbReference type="Pfam" id="PF01363">
    <property type="entry name" value="FYVE"/>
    <property type="match status" value="1"/>
</dbReference>
<sequence>MGPRPREPNSSDPIQLSPERKAALLQLMEDSERHVVGTMIGDHLSLTLWKLRMKKKGISYYVDNNVGKGLTRFCCVGRTDAPVADIMTMFMVSNTETLLKNVRIMYRNVKEAKILSVLSPASRANPNRSVYIRYASFDTPKLMSGRDICVCVCTNMLTLSDGSTVGYCLWDSVDLPECPDRFGTDKIIRSKMWHSGFFFRNSGKPNALTKVCYIIGVEIGGIAPQLTGRVYMSIFGGNCRRVCKHYRKRTLDPEAFKLRADWTPKSEARVCPVCERRFYALSKRYHCVSCGDVVCGHCYFMEEVSVRGAVVTSVRICYDCLNRAGGIQMGTVLYVIKVEVTMEQS</sequence>
<keyword evidence="1" id="KW-0479">Metal-binding</keyword>
<evidence type="ECO:0000313" key="11">
    <source>
        <dbReference type="Proteomes" id="UP000285883"/>
    </source>
</evidence>
<evidence type="ECO:0000256" key="2">
    <source>
        <dbReference type="ARBA" id="ARBA00022771"/>
    </source>
</evidence>
<evidence type="ECO:0000313" key="6">
    <source>
        <dbReference type="EMBL" id="KAG2511624.1"/>
    </source>
</evidence>
<dbReference type="InterPro" id="IPR013083">
    <property type="entry name" value="Znf_RING/FYVE/PHD"/>
</dbReference>
<dbReference type="Proteomes" id="UP000792063">
    <property type="component" value="Unassembled WGS sequence"/>
</dbReference>
<dbReference type="InterPro" id="IPR011011">
    <property type="entry name" value="Znf_FYVE_PHD"/>
</dbReference>
<reference evidence="6" key="1">
    <citation type="journal article" date="2015" name="Genom Data">
        <title>Genome sequences of six Phytophthora species associated with forests in New Zealand.</title>
        <authorList>
            <person name="Studholme D.J."/>
            <person name="McDougal R.L."/>
            <person name="Sambles C."/>
            <person name="Hansen E."/>
            <person name="Hardy G."/>
            <person name="Grant M."/>
            <person name="Ganley R.J."/>
            <person name="Williams N.M."/>
        </authorList>
    </citation>
    <scope>NUCLEOTIDE SEQUENCE</scope>
    <source>
        <strain evidence="6">NZFS 2646</strain>
        <strain evidence="7">NZFS 3630</strain>
    </source>
</reference>
<keyword evidence="2 4" id="KW-0863">Zinc-finger</keyword>
<reference evidence="10 11" key="2">
    <citation type="submission" date="2018-07" db="EMBL/GenBank/DDBJ databases">
        <title>Genome sequencing of oomycete isolates from Chile give support for New Zealand origin for Phytophthora kernoviae and make available the first Nothophytophthora sp. genome.</title>
        <authorList>
            <person name="Studholme D.J."/>
            <person name="Sanfuentes E."/>
            <person name="Panda P."/>
            <person name="Hill R."/>
            <person name="Sambles C."/>
            <person name="Grant M."/>
            <person name="Williams N.M."/>
            <person name="Mcdougal R.L."/>
        </authorList>
    </citation>
    <scope>NUCLEOTIDE SEQUENCE [LARGE SCALE GENOMIC DNA]</scope>
    <source>
        <strain evidence="8">Chile2</strain>
        <strain evidence="9">Chile4</strain>
    </source>
</reference>
<reference evidence="6" key="3">
    <citation type="submission" date="2020-06" db="EMBL/GenBank/DDBJ databases">
        <authorList>
            <person name="Studholme D.J."/>
        </authorList>
    </citation>
    <scope>NUCLEOTIDE SEQUENCE</scope>
    <source>
        <strain evidence="6">NZFS 2646</strain>
        <strain evidence="7">NZFS 3630</strain>
    </source>
</reference>
<dbReference type="Gene3D" id="3.30.530.20">
    <property type="match status" value="1"/>
</dbReference>
<evidence type="ECO:0000313" key="7">
    <source>
        <dbReference type="EMBL" id="KAG2512987.1"/>
    </source>
</evidence>
<evidence type="ECO:0000256" key="4">
    <source>
        <dbReference type="PROSITE-ProRule" id="PRU00091"/>
    </source>
</evidence>
<dbReference type="EMBL" id="JPWV03000427">
    <property type="protein sequence ID" value="KAG2511624.1"/>
    <property type="molecule type" value="Genomic_DNA"/>
</dbReference>
<dbReference type="Proteomes" id="UP000285883">
    <property type="component" value="Unassembled WGS sequence"/>
</dbReference>
<dbReference type="PANTHER" id="PTHR13510:SF44">
    <property type="entry name" value="RABENOSYN-5"/>
    <property type="match status" value="1"/>
</dbReference>
<keyword evidence="3" id="KW-0862">Zinc</keyword>
<keyword evidence="10" id="KW-1185">Reference proteome</keyword>
<dbReference type="EMBL" id="MBDN02000432">
    <property type="protein sequence ID" value="RLN75367.1"/>
    <property type="molecule type" value="Genomic_DNA"/>
</dbReference>
<dbReference type="InterPro" id="IPR052727">
    <property type="entry name" value="Rab4/Rab5_effector"/>
</dbReference>
<dbReference type="InterPro" id="IPR017455">
    <property type="entry name" value="Znf_FYVE-rel"/>
</dbReference>
<evidence type="ECO:0000313" key="9">
    <source>
        <dbReference type="EMBL" id="RLN75367.1"/>
    </source>
</evidence>
<organism evidence="9 10">
    <name type="scientific">Phytophthora kernoviae</name>
    <dbReference type="NCBI Taxonomy" id="325452"/>
    <lineage>
        <taxon>Eukaryota</taxon>
        <taxon>Sar</taxon>
        <taxon>Stramenopiles</taxon>
        <taxon>Oomycota</taxon>
        <taxon>Peronosporomycetes</taxon>
        <taxon>Peronosporales</taxon>
        <taxon>Peronosporaceae</taxon>
        <taxon>Phytophthora</taxon>
    </lineage>
</organism>
<accession>A0A3R7KFS9</accession>
<dbReference type="Proteomes" id="UP000785171">
    <property type="component" value="Unassembled WGS sequence"/>
</dbReference>
<evidence type="ECO:0000256" key="3">
    <source>
        <dbReference type="ARBA" id="ARBA00022833"/>
    </source>
</evidence>
<evidence type="ECO:0000256" key="1">
    <source>
        <dbReference type="ARBA" id="ARBA00022723"/>
    </source>
</evidence>